<dbReference type="Proteomes" id="UP001595697">
    <property type="component" value="Unassembled WGS sequence"/>
</dbReference>
<feature type="compositionally biased region" description="Basic and acidic residues" evidence="1">
    <location>
        <begin position="67"/>
        <end position="104"/>
    </location>
</feature>
<protein>
    <recommendedName>
        <fullName evidence="4">Anti-sigma-28 factor FlgM C-terminal domain-containing protein</fullName>
    </recommendedName>
</protein>
<reference evidence="3" key="1">
    <citation type="journal article" date="2019" name="Int. J. Syst. Evol. Microbiol.">
        <title>The Global Catalogue of Microorganisms (GCM) 10K type strain sequencing project: providing services to taxonomists for standard genome sequencing and annotation.</title>
        <authorList>
            <consortium name="The Broad Institute Genomics Platform"/>
            <consortium name="The Broad Institute Genome Sequencing Center for Infectious Disease"/>
            <person name="Wu L."/>
            <person name="Ma J."/>
        </authorList>
    </citation>
    <scope>NUCLEOTIDE SEQUENCE [LARGE SCALE GENOMIC DNA]</scope>
    <source>
        <strain evidence="3">TBRC 5781</strain>
    </source>
</reference>
<evidence type="ECO:0000256" key="1">
    <source>
        <dbReference type="SAM" id="MobiDB-lite"/>
    </source>
</evidence>
<evidence type="ECO:0008006" key="4">
    <source>
        <dbReference type="Google" id="ProtNLM"/>
    </source>
</evidence>
<proteinExistence type="predicted"/>
<evidence type="ECO:0000313" key="2">
    <source>
        <dbReference type="EMBL" id="MFC3966591.1"/>
    </source>
</evidence>
<dbReference type="RefSeq" id="WP_247260139.1">
    <property type="nucleotide sequence ID" value="NZ_JALJQZ010000007.1"/>
</dbReference>
<feature type="region of interest" description="Disordered" evidence="1">
    <location>
        <begin position="1"/>
        <end position="25"/>
    </location>
</feature>
<organism evidence="2 3">
    <name type="scientific">Rhizobium lemnae</name>
    <dbReference type="NCBI Taxonomy" id="1214924"/>
    <lineage>
        <taxon>Bacteria</taxon>
        <taxon>Pseudomonadati</taxon>
        <taxon>Pseudomonadota</taxon>
        <taxon>Alphaproteobacteria</taxon>
        <taxon>Hyphomicrobiales</taxon>
        <taxon>Rhizobiaceae</taxon>
        <taxon>Rhizobium/Agrobacterium group</taxon>
        <taxon>Rhizobium</taxon>
    </lineage>
</organism>
<name>A0ABV8E4Z7_9HYPH</name>
<accession>A0ABV8E4Z7</accession>
<evidence type="ECO:0000313" key="3">
    <source>
        <dbReference type="Proteomes" id="UP001595697"/>
    </source>
</evidence>
<keyword evidence="3" id="KW-1185">Reference proteome</keyword>
<sequence length="104" mass="11228">MGTDRGTDRGTGAIHRPPAAYAPGEPVGEQVLGALIDLRNDLQSGLRSGGNRSLPAPTAPQGEDGQSDLKSRLRRIITDDYHRGSSPEEALRRARDILDRQDVD</sequence>
<dbReference type="EMBL" id="JBHSBD010000003">
    <property type="protein sequence ID" value="MFC3966591.1"/>
    <property type="molecule type" value="Genomic_DNA"/>
</dbReference>
<comment type="caution">
    <text evidence="2">The sequence shown here is derived from an EMBL/GenBank/DDBJ whole genome shotgun (WGS) entry which is preliminary data.</text>
</comment>
<feature type="region of interest" description="Disordered" evidence="1">
    <location>
        <begin position="43"/>
        <end position="104"/>
    </location>
</feature>
<gene>
    <name evidence="2" type="ORF">ACFOVS_00280</name>
</gene>